<dbReference type="Proteomes" id="UP000028999">
    <property type="component" value="Unassembled WGS sequence"/>
</dbReference>
<proteinExistence type="predicted"/>
<dbReference type="AlphaFoldDB" id="A0A078F3Y8"/>
<reference evidence="1 2" key="1">
    <citation type="journal article" date="2014" name="Science">
        <title>Plant genetics. Early allopolyploid evolution in the post-Neolithic Brassica napus oilseed genome.</title>
        <authorList>
            <person name="Chalhoub B."/>
            <person name="Denoeud F."/>
            <person name="Liu S."/>
            <person name="Parkin I.A."/>
            <person name="Tang H."/>
            <person name="Wang X."/>
            <person name="Chiquet J."/>
            <person name="Belcram H."/>
            <person name="Tong C."/>
            <person name="Samans B."/>
            <person name="Correa M."/>
            <person name="Da Silva C."/>
            <person name="Just J."/>
            <person name="Falentin C."/>
            <person name="Koh C.S."/>
            <person name="Le Clainche I."/>
            <person name="Bernard M."/>
            <person name="Bento P."/>
            <person name="Noel B."/>
            <person name="Labadie K."/>
            <person name="Alberti A."/>
            <person name="Charles M."/>
            <person name="Arnaud D."/>
            <person name="Guo H."/>
            <person name="Daviaud C."/>
            <person name="Alamery S."/>
            <person name="Jabbari K."/>
            <person name="Zhao M."/>
            <person name="Edger P.P."/>
            <person name="Chelaifa H."/>
            <person name="Tack D."/>
            <person name="Lassalle G."/>
            <person name="Mestiri I."/>
            <person name="Schnel N."/>
            <person name="Le Paslier M.C."/>
            <person name="Fan G."/>
            <person name="Renault V."/>
            <person name="Bayer P.E."/>
            <person name="Golicz A.A."/>
            <person name="Manoli S."/>
            <person name="Lee T.H."/>
            <person name="Thi V.H."/>
            <person name="Chalabi S."/>
            <person name="Hu Q."/>
            <person name="Fan C."/>
            <person name="Tollenaere R."/>
            <person name="Lu Y."/>
            <person name="Battail C."/>
            <person name="Shen J."/>
            <person name="Sidebottom C.H."/>
            <person name="Wang X."/>
            <person name="Canaguier A."/>
            <person name="Chauveau A."/>
            <person name="Berard A."/>
            <person name="Deniot G."/>
            <person name="Guan M."/>
            <person name="Liu Z."/>
            <person name="Sun F."/>
            <person name="Lim Y.P."/>
            <person name="Lyons E."/>
            <person name="Town C.D."/>
            <person name="Bancroft I."/>
            <person name="Wang X."/>
            <person name="Meng J."/>
            <person name="Ma J."/>
            <person name="Pires J.C."/>
            <person name="King G.J."/>
            <person name="Brunel D."/>
            <person name="Delourme R."/>
            <person name="Renard M."/>
            <person name="Aury J.M."/>
            <person name="Adams K.L."/>
            <person name="Batley J."/>
            <person name="Snowdon R.J."/>
            <person name="Tost J."/>
            <person name="Edwards D."/>
            <person name="Zhou Y."/>
            <person name="Hua W."/>
            <person name="Sharpe A.G."/>
            <person name="Paterson A.H."/>
            <person name="Guan C."/>
            <person name="Wincker P."/>
        </authorList>
    </citation>
    <scope>NUCLEOTIDE SEQUENCE [LARGE SCALE GENOMIC DNA]</scope>
    <source>
        <strain evidence="2">cv. Darmor-bzh</strain>
    </source>
</reference>
<organism evidence="1 2">
    <name type="scientific">Brassica napus</name>
    <name type="common">Rape</name>
    <dbReference type="NCBI Taxonomy" id="3708"/>
    <lineage>
        <taxon>Eukaryota</taxon>
        <taxon>Viridiplantae</taxon>
        <taxon>Streptophyta</taxon>
        <taxon>Embryophyta</taxon>
        <taxon>Tracheophyta</taxon>
        <taxon>Spermatophyta</taxon>
        <taxon>Magnoliopsida</taxon>
        <taxon>eudicotyledons</taxon>
        <taxon>Gunneridae</taxon>
        <taxon>Pentapetalae</taxon>
        <taxon>rosids</taxon>
        <taxon>malvids</taxon>
        <taxon>Brassicales</taxon>
        <taxon>Brassicaceae</taxon>
        <taxon>Brassiceae</taxon>
        <taxon>Brassica</taxon>
    </lineage>
</organism>
<keyword evidence="2" id="KW-1185">Reference proteome</keyword>
<evidence type="ECO:0000313" key="1">
    <source>
        <dbReference type="EMBL" id="CDY07802.1"/>
    </source>
</evidence>
<dbReference type="EMBL" id="LK031981">
    <property type="protein sequence ID" value="CDY07802.1"/>
    <property type="molecule type" value="Genomic_DNA"/>
</dbReference>
<name>A0A078F3Y8_BRANA</name>
<dbReference type="PaxDb" id="3708-A0A078F3Y8"/>
<protein>
    <submittedName>
        <fullName evidence="1">BnaC03g48200D protein</fullName>
    </submittedName>
</protein>
<gene>
    <name evidence="1" type="primary">BnaC03g48200D</name>
    <name evidence="1" type="ORF">GSBRNA2T00124942001</name>
</gene>
<sequence>MCLVLGKRGRGRGPKH</sequence>
<evidence type="ECO:0000313" key="2">
    <source>
        <dbReference type="Proteomes" id="UP000028999"/>
    </source>
</evidence>
<accession>A0A078F3Y8</accession>